<dbReference type="InterPro" id="IPR051120">
    <property type="entry name" value="ABC_AA/LPS_Transport"/>
</dbReference>
<accession>A0A7I6GWD2</accession>
<feature type="domain" description="ABC transporter" evidence="4">
    <location>
        <begin position="29"/>
        <end position="262"/>
    </location>
</feature>
<dbReference type="Pfam" id="PF00005">
    <property type="entry name" value="ABC_tran"/>
    <property type="match status" value="1"/>
</dbReference>
<dbReference type="SMART" id="SM00382">
    <property type="entry name" value="AAA"/>
    <property type="match status" value="1"/>
</dbReference>
<name>A0A7I6GWD2_BORGP</name>
<evidence type="ECO:0000259" key="4">
    <source>
        <dbReference type="PROSITE" id="PS50893"/>
    </source>
</evidence>
<dbReference type="GO" id="GO:0043190">
    <property type="term" value="C:ATP-binding cassette (ABC) transporter complex"/>
    <property type="evidence" value="ECO:0007669"/>
    <property type="project" value="InterPro"/>
</dbReference>
<proteinExistence type="predicted"/>
<dbReference type="PANTHER" id="PTHR45772:SF10">
    <property type="entry name" value="LIPOPOLYSACCHARIDE EXPORT SYSTEM ATP-BINDING PROTEIN LPTB"/>
    <property type="match status" value="1"/>
</dbReference>
<dbReference type="NCBIfam" id="TIGR04406">
    <property type="entry name" value="LPS_export_lptB"/>
    <property type="match status" value="1"/>
</dbReference>
<evidence type="ECO:0000313" key="6">
    <source>
        <dbReference type="Proteomes" id="UP000002276"/>
    </source>
</evidence>
<reference evidence="5 6" key="1">
    <citation type="journal article" date="2004" name="Nucleic Acids Res.">
        <title>Comparative analysis of the Borrelia garinii genome.</title>
        <authorList>
            <person name="Glockner G."/>
            <person name="Lehmann R."/>
            <person name="Romualdi A."/>
            <person name="Pradella S."/>
            <person name="Schulte-Spechtel U."/>
            <person name="Schilhabel M."/>
            <person name="Wilske B."/>
            <person name="Suhnel J."/>
            <person name="Platzer M."/>
        </authorList>
    </citation>
    <scope>NUCLEOTIDE SEQUENCE [LARGE SCALE GENOMIC DNA]</scope>
    <source>
        <strain evidence="6">ATCC BAA-2496 / DSM 23469 / PBi</strain>
    </source>
</reference>
<dbReference type="SUPFAM" id="SSF52540">
    <property type="entry name" value="P-loop containing nucleoside triphosphate hydrolases"/>
    <property type="match status" value="1"/>
</dbReference>
<dbReference type="FunFam" id="3.40.50.300:FF:000151">
    <property type="entry name" value="Lipopolysaccharide ABC transporter ATP-binding protein"/>
    <property type="match status" value="1"/>
</dbReference>
<evidence type="ECO:0000256" key="3">
    <source>
        <dbReference type="ARBA" id="ARBA00022840"/>
    </source>
</evidence>
<dbReference type="EMBL" id="CP000013">
    <property type="protein sequence ID" value="AAU07318.1"/>
    <property type="molecule type" value="Genomic_DNA"/>
</dbReference>
<sequence>MKMMFLKKKNKIKEIKESLNLNSVNNVVLRADNIIKKYGEKFAVNGITINIHKGEVVGLLGPNGAGKTTTFYTIVGFIRPNAGKVLINNYNISSLNMYERARIGIVYLPQDASIFRELTVEENIMVALERREDLSKAERKIELVNLLKEFEIKRIQSQKAYTLSGGERRRAEIARALAVNPYFLLLDEPFAGIDPIAIGDIKNIIKILKERNIGVLITDHNVRDAFDIIDRAYIVYQGQVLDEGDVGYIINSEKAKKLYLGEEFRL</sequence>
<dbReference type="GO" id="GO:0005524">
    <property type="term" value="F:ATP binding"/>
    <property type="evidence" value="ECO:0007669"/>
    <property type="project" value="UniProtKB-KW"/>
</dbReference>
<dbReference type="InterPro" id="IPR030921">
    <property type="entry name" value="LPS_export_LptB"/>
</dbReference>
<keyword evidence="3 5" id="KW-0067">ATP-binding</keyword>
<dbReference type="Gene3D" id="3.40.50.300">
    <property type="entry name" value="P-loop containing nucleotide triphosphate hydrolases"/>
    <property type="match status" value="1"/>
</dbReference>
<gene>
    <name evidence="5" type="ordered locus">BG0479</name>
</gene>
<dbReference type="GO" id="GO:0055085">
    <property type="term" value="P:transmembrane transport"/>
    <property type="evidence" value="ECO:0007669"/>
    <property type="project" value="InterPro"/>
</dbReference>
<dbReference type="InterPro" id="IPR003593">
    <property type="entry name" value="AAA+_ATPase"/>
</dbReference>
<organism evidence="5 6">
    <name type="scientific">Borrelia garinii subsp. bavariensis (strain ATCC BAA-2496 / DSM 23469 / PBi)</name>
    <name type="common">Borreliella bavariensis</name>
    <dbReference type="NCBI Taxonomy" id="290434"/>
    <lineage>
        <taxon>Bacteria</taxon>
        <taxon>Pseudomonadati</taxon>
        <taxon>Spirochaetota</taxon>
        <taxon>Spirochaetia</taxon>
        <taxon>Spirochaetales</taxon>
        <taxon>Borreliaceae</taxon>
        <taxon>Borreliella</taxon>
    </lineage>
</organism>
<dbReference type="Proteomes" id="UP000002276">
    <property type="component" value="Chromosome"/>
</dbReference>
<dbReference type="GO" id="GO:0016887">
    <property type="term" value="F:ATP hydrolysis activity"/>
    <property type="evidence" value="ECO:0007669"/>
    <property type="project" value="InterPro"/>
</dbReference>
<dbReference type="PROSITE" id="PS50893">
    <property type="entry name" value="ABC_TRANSPORTER_2"/>
    <property type="match status" value="1"/>
</dbReference>
<evidence type="ECO:0000313" key="5">
    <source>
        <dbReference type="EMBL" id="AAU07318.1"/>
    </source>
</evidence>
<dbReference type="InterPro" id="IPR003439">
    <property type="entry name" value="ABC_transporter-like_ATP-bd"/>
</dbReference>
<evidence type="ECO:0000256" key="2">
    <source>
        <dbReference type="ARBA" id="ARBA00022741"/>
    </source>
</evidence>
<dbReference type="PROSITE" id="PS00211">
    <property type="entry name" value="ABC_TRANSPORTER_1"/>
    <property type="match status" value="1"/>
</dbReference>
<evidence type="ECO:0000256" key="1">
    <source>
        <dbReference type="ARBA" id="ARBA00022448"/>
    </source>
</evidence>
<dbReference type="PANTHER" id="PTHR45772">
    <property type="entry name" value="CONSERVED COMPONENT OF ABC TRANSPORTER FOR NATURAL AMINO ACIDS-RELATED"/>
    <property type="match status" value="1"/>
</dbReference>
<protein>
    <submittedName>
        <fullName evidence="5">ABC transporter, ATP-binding protein</fullName>
    </submittedName>
</protein>
<dbReference type="InterPro" id="IPR017871">
    <property type="entry name" value="ABC_transporter-like_CS"/>
</dbReference>
<dbReference type="InterPro" id="IPR027417">
    <property type="entry name" value="P-loop_NTPase"/>
</dbReference>
<dbReference type="AlphaFoldDB" id="A0A7I6GWD2"/>
<dbReference type="CDD" id="cd03218">
    <property type="entry name" value="ABC_YhbG"/>
    <property type="match status" value="1"/>
</dbReference>
<keyword evidence="2" id="KW-0547">Nucleotide-binding</keyword>
<dbReference type="KEGG" id="bga:BG0479"/>
<keyword evidence="1" id="KW-0813">Transport</keyword>